<sequence length="554" mass="61222">MTDERPRAYSYIRLSSDRQLKGDGERRQAELRDAFVACHGLILDDTLRDLGISAFDGTNKTKGALGVFLRKVEAGEVPRGSYLLVESLDRLSREHVLTALRSFLALIEAGIVVATLGDDCIYSEESVNGNWTQLIVSLAVMSRAHEESARKVQRLRAAWVRKREQTELKLTAKAPAWLELLPDRRSFKPIDERVLIVERMLEELAAGIGRDKIARRLNAEGVKPWGGGREWHGGTVTKYTDNPALIGIFQPCRKEASVVDGVRRERRIPVGDPIPDYYPRVISEDLWKRARSASNKRARKFVANPGGRKGTVYSNLFSRLAVCDACGSPMNYRDRGPRSTPCLRCSGNRNGTCANETYPRYRPLERAVLSWAMLSDRPQHVPATAEDETVAAAERLRDELRAAVDNLVAAIERGAALDDRLALRQSDLARAEEDLAAARREASAAPPISTPEVARGILSAIADLDGMPADEQYAARAAAAQELRDLITEIRCHVDGSVTVWRGEWGFRIRTDGGEAWIEGGVNAAPGECLALRWENKAGAVADLFLPPIRADAL</sequence>
<dbReference type="SMART" id="SM00857">
    <property type="entry name" value="Resolvase"/>
    <property type="match status" value="1"/>
</dbReference>
<dbReference type="EMBL" id="FOTK01000005">
    <property type="protein sequence ID" value="SFL45741.1"/>
    <property type="molecule type" value="Genomic_DNA"/>
</dbReference>
<dbReference type="Proteomes" id="UP000199048">
    <property type="component" value="Unassembled WGS sequence"/>
</dbReference>
<evidence type="ECO:0000259" key="4">
    <source>
        <dbReference type="PROSITE" id="PS51736"/>
    </source>
</evidence>
<keyword evidence="7" id="KW-1185">Reference proteome</keyword>
<dbReference type="PROSITE" id="PS51737">
    <property type="entry name" value="RECOMBINASE_DNA_BIND"/>
    <property type="match status" value="1"/>
</dbReference>
<dbReference type="InterPro" id="IPR025827">
    <property type="entry name" value="Zn_ribbon_recom_dom"/>
</dbReference>
<dbReference type="Pfam" id="PF13408">
    <property type="entry name" value="Zn_ribbon_recom"/>
    <property type="match status" value="1"/>
</dbReference>
<dbReference type="Gene3D" id="3.90.1750.20">
    <property type="entry name" value="Putative Large Serine Recombinase, Chain B, Domain 2"/>
    <property type="match status" value="1"/>
</dbReference>
<dbReference type="RefSeq" id="WP_092038421.1">
    <property type="nucleotide sequence ID" value="NZ_FOTK01000005.1"/>
</dbReference>
<dbReference type="InterPro" id="IPR006119">
    <property type="entry name" value="Resolv_N"/>
</dbReference>
<dbReference type="CDD" id="cd00338">
    <property type="entry name" value="Ser_Recombinase"/>
    <property type="match status" value="1"/>
</dbReference>
<name>A0A1I4HVT0_9HYPH</name>
<keyword evidence="3" id="KW-0175">Coiled coil</keyword>
<dbReference type="GO" id="GO:0003677">
    <property type="term" value="F:DNA binding"/>
    <property type="evidence" value="ECO:0007669"/>
    <property type="project" value="UniProtKB-KW"/>
</dbReference>
<dbReference type="Gene3D" id="3.40.50.1390">
    <property type="entry name" value="Resolvase, N-terminal catalytic domain"/>
    <property type="match status" value="1"/>
</dbReference>
<dbReference type="PANTHER" id="PTHR30461:SF2">
    <property type="entry name" value="SERINE RECOMBINASE PINE-RELATED"/>
    <property type="match status" value="1"/>
</dbReference>
<keyword evidence="1" id="KW-0238">DNA-binding</keyword>
<evidence type="ECO:0000313" key="6">
    <source>
        <dbReference type="EMBL" id="SFL45741.1"/>
    </source>
</evidence>
<reference evidence="7" key="1">
    <citation type="submission" date="2016-10" db="EMBL/GenBank/DDBJ databases">
        <authorList>
            <person name="Varghese N."/>
            <person name="Submissions S."/>
        </authorList>
    </citation>
    <scope>NUCLEOTIDE SEQUENCE [LARGE SCALE GENOMIC DNA]</scope>
    <source>
        <strain evidence="7">BL36</strain>
    </source>
</reference>
<dbReference type="PROSITE" id="PS51736">
    <property type="entry name" value="RECOMBINASES_3"/>
    <property type="match status" value="1"/>
</dbReference>
<evidence type="ECO:0000256" key="1">
    <source>
        <dbReference type="ARBA" id="ARBA00023125"/>
    </source>
</evidence>
<gene>
    <name evidence="6" type="ORF">SAMN05192568_100562</name>
</gene>
<dbReference type="InterPro" id="IPR011109">
    <property type="entry name" value="DNA_bind_recombinase_dom"/>
</dbReference>
<dbReference type="STRING" id="582667.SAMN05192568_100562"/>
<feature type="domain" description="Resolvase/invertase-type recombinase catalytic" evidence="4">
    <location>
        <begin position="7"/>
        <end position="166"/>
    </location>
</feature>
<evidence type="ECO:0000256" key="3">
    <source>
        <dbReference type="SAM" id="Coils"/>
    </source>
</evidence>
<evidence type="ECO:0000259" key="5">
    <source>
        <dbReference type="PROSITE" id="PS51737"/>
    </source>
</evidence>
<dbReference type="InterPro" id="IPR050639">
    <property type="entry name" value="SSR_resolvase"/>
</dbReference>
<dbReference type="Pfam" id="PF07508">
    <property type="entry name" value="Recombinase"/>
    <property type="match status" value="1"/>
</dbReference>
<dbReference type="Pfam" id="PF00239">
    <property type="entry name" value="Resolvase"/>
    <property type="match status" value="1"/>
</dbReference>
<dbReference type="InterPro" id="IPR038109">
    <property type="entry name" value="DNA_bind_recomb_sf"/>
</dbReference>
<dbReference type="AlphaFoldDB" id="A0A1I4HVT0"/>
<feature type="domain" description="Recombinase" evidence="5">
    <location>
        <begin position="175"/>
        <end position="300"/>
    </location>
</feature>
<protein>
    <submittedName>
        <fullName evidence="6">Site-specific DNA recombinase</fullName>
    </submittedName>
</protein>
<dbReference type="OrthoDB" id="9791494at2"/>
<proteinExistence type="predicted"/>
<evidence type="ECO:0000256" key="2">
    <source>
        <dbReference type="ARBA" id="ARBA00023172"/>
    </source>
</evidence>
<organism evidence="6 7">
    <name type="scientific">Methylobacterium pseudosasicola</name>
    <dbReference type="NCBI Taxonomy" id="582667"/>
    <lineage>
        <taxon>Bacteria</taxon>
        <taxon>Pseudomonadati</taxon>
        <taxon>Pseudomonadota</taxon>
        <taxon>Alphaproteobacteria</taxon>
        <taxon>Hyphomicrobiales</taxon>
        <taxon>Methylobacteriaceae</taxon>
        <taxon>Methylobacterium</taxon>
    </lineage>
</organism>
<accession>A0A1I4HVT0</accession>
<dbReference type="InterPro" id="IPR036162">
    <property type="entry name" value="Resolvase-like_N_sf"/>
</dbReference>
<keyword evidence="2" id="KW-0233">DNA recombination</keyword>
<evidence type="ECO:0000313" key="7">
    <source>
        <dbReference type="Proteomes" id="UP000199048"/>
    </source>
</evidence>
<dbReference type="SUPFAM" id="SSF53041">
    <property type="entry name" value="Resolvase-like"/>
    <property type="match status" value="1"/>
</dbReference>
<feature type="coiled-coil region" evidence="3">
    <location>
        <begin position="390"/>
        <end position="441"/>
    </location>
</feature>
<dbReference type="PANTHER" id="PTHR30461">
    <property type="entry name" value="DNA-INVERTASE FROM LAMBDOID PROPHAGE"/>
    <property type="match status" value="1"/>
</dbReference>
<dbReference type="GO" id="GO:0000150">
    <property type="term" value="F:DNA strand exchange activity"/>
    <property type="evidence" value="ECO:0007669"/>
    <property type="project" value="InterPro"/>
</dbReference>